<evidence type="ECO:0000313" key="2">
    <source>
        <dbReference type="Proteomes" id="UP001242903"/>
    </source>
</evidence>
<proteinExistence type="predicted"/>
<keyword evidence="2" id="KW-1185">Reference proteome</keyword>
<gene>
    <name evidence="1" type="ORF">QUE93_06370</name>
</gene>
<name>A0ABT7RZB9_9LACO</name>
<evidence type="ECO:0000313" key="1">
    <source>
        <dbReference type="EMBL" id="MDM7646638.1"/>
    </source>
</evidence>
<sequence length="93" mass="10329">MKIVSLQSVGLGAVFPSGSYDGINETYVLKVGEKLKDGRGGELDVTVTEINYQQGDFDAYGFEIYTIRTSDGHIRVLPADKYIAEWSETYARD</sequence>
<comment type="caution">
    <text evidence="1">The sequence shown here is derived from an EMBL/GenBank/DDBJ whole genome shotgun (WGS) entry which is preliminary data.</text>
</comment>
<dbReference type="EMBL" id="JAUCAQ010000012">
    <property type="protein sequence ID" value="MDM7646638.1"/>
    <property type="molecule type" value="Genomic_DNA"/>
</dbReference>
<protein>
    <submittedName>
        <fullName evidence="1">Uncharacterized protein</fullName>
    </submittedName>
</protein>
<dbReference type="RefSeq" id="WP_289456433.1">
    <property type="nucleotide sequence ID" value="NZ_JAUCAQ010000012.1"/>
</dbReference>
<reference evidence="1 2" key="1">
    <citation type="submission" date="2023-06" db="EMBL/GenBank/DDBJ databases">
        <title>Draft Genome Sequences of lactic acid bacteria strains isolated from fermented milk products.</title>
        <authorList>
            <person name="Elcheninov A.G."/>
            <person name="Klyukina A."/>
            <person name="Zayulina K.S."/>
            <person name="Gavirova L.A."/>
            <person name="Shcherbakova P.A."/>
            <person name="Shestakov A.I."/>
            <person name="Kublanov I.V."/>
            <person name="Kochetkova T.V."/>
        </authorList>
    </citation>
    <scope>NUCLEOTIDE SEQUENCE [LARGE SCALE GENOMIC DNA]</scope>
    <source>
        <strain evidence="1 2">TOM.81</strain>
    </source>
</reference>
<accession>A0ABT7RZB9</accession>
<organism evidence="1 2">
    <name type="scientific">Leuconostoc falkenbergense</name>
    <dbReference type="NCBI Taxonomy" id="2766470"/>
    <lineage>
        <taxon>Bacteria</taxon>
        <taxon>Bacillati</taxon>
        <taxon>Bacillota</taxon>
        <taxon>Bacilli</taxon>
        <taxon>Lactobacillales</taxon>
        <taxon>Lactobacillaceae</taxon>
        <taxon>Leuconostoc</taxon>
    </lineage>
</organism>
<dbReference type="Proteomes" id="UP001242903">
    <property type="component" value="Unassembled WGS sequence"/>
</dbReference>